<feature type="compositionally biased region" description="Polar residues" evidence="4">
    <location>
        <begin position="630"/>
        <end position="643"/>
    </location>
</feature>
<dbReference type="Proteomes" id="UP001194580">
    <property type="component" value="Unassembled WGS sequence"/>
</dbReference>
<accession>A0AAD4D1J0</accession>
<gene>
    <name evidence="5" type="ORF">BGZ95_005817</name>
</gene>
<dbReference type="PROSITE" id="PS50294">
    <property type="entry name" value="WD_REPEATS_REGION"/>
    <property type="match status" value="4"/>
</dbReference>
<name>A0AAD4D1J0_9FUNG</name>
<dbReference type="PRINTS" id="PR00320">
    <property type="entry name" value="GPROTEINBRPT"/>
</dbReference>
<dbReference type="InterPro" id="IPR001680">
    <property type="entry name" value="WD40_rpt"/>
</dbReference>
<evidence type="ECO:0000313" key="6">
    <source>
        <dbReference type="Proteomes" id="UP001194580"/>
    </source>
</evidence>
<sequence length="797" mass="87548">MNGVRFGELPFLKEEWAVSVCAYSPDGGMLAVGGEKKVTSIYDTTTWNGAHQHLVEEGWSTCAAFSANSQQIVYGMSRGKVQLWNIVSKDAVMEMAGHTSWIRSVAFSPCGKQLASASDDKTVRLWNSETGECMFILEGHTAAVDDIAFSTDGKRLVSGSGKDGTIRVWDPETGEPIDCWKITRSEDSTLAFSADGQWAAVSLQDGRIQITNAVTGEPGAVLNNGTIAKCIAFSSNGQWIVTSSKDNTVRLWDISSGLLISSFSGHTHRIITCTFSPNCSHIVSTDYEGYVRLWEVDTSRAILDLDRPTSPVLTVAYSPDGRSILSGSDGQGVQQWDSKTGVPSPLPFKMADNISSFAFSPDGNQIATGHKDGTIRLQSHQADTTECTLLGHTCEVFPLVYSSCGRWIFSIGWKEARLWDLHTKEHPGVIARTDDVWWVAQKGRAMLITYCVALTPTYSPCGKWILSGSEDKTIRIWRFRTGEVSNWSCVAIVGGCSKGITCLSWNPVEALEFVTGCEDGSVRVWRITSHDDDDGGDMSVQMLWSNDVGLLCALDLTFEGAIGLSPRSQKLLVQRGAIEDLPPSKGQEAFAMSNHPRKQLNPQVLGSESLNSIVRIKKRNKFRISKSKSKNVNDGTPGDTQSAVLPPVIQKPKLQSSLQPSPPNRVQVVMNIFPDNVPKPVIKTKLPCLQERIESTEQLVYYTSLLLQDSLPSVPVPGDDVISDATLCLQEPTLDKAELDWLENIKKDPTRQDYLYWLLSQMVEAFVTDTTKGSLKVAEIVALGPVLQKEYYRKLLS</sequence>
<keyword evidence="1 3" id="KW-0853">WD repeat</keyword>
<keyword evidence="2" id="KW-0677">Repeat</keyword>
<dbReference type="Gene3D" id="2.130.10.10">
    <property type="entry name" value="YVTN repeat-like/Quinoprotein amine dehydrogenase"/>
    <property type="match status" value="5"/>
</dbReference>
<feature type="repeat" description="WD" evidence="3">
    <location>
        <begin position="137"/>
        <end position="179"/>
    </location>
</feature>
<dbReference type="SUPFAM" id="SSF50978">
    <property type="entry name" value="WD40 repeat-like"/>
    <property type="match status" value="2"/>
</dbReference>
<feature type="repeat" description="WD" evidence="3">
    <location>
        <begin position="305"/>
        <end position="341"/>
    </location>
</feature>
<comment type="caution">
    <text evidence="5">The sequence shown here is derived from an EMBL/GenBank/DDBJ whole genome shotgun (WGS) entry which is preliminary data.</text>
</comment>
<dbReference type="EMBL" id="JAAAIL010002693">
    <property type="protein sequence ID" value="KAG0255238.1"/>
    <property type="molecule type" value="Genomic_DNA"/>
</dbReference>
<protein>
    <recommendedName>
        <fullName evidence="7">WD40 repeat-like protein</fullName>
    </recommendedName>
</protein>
<dbReference type="InterPro" id="IPR036322">
    <property type="entry name" value="WD40_repeat_dom_sf"/>
</dbReference>
<feature type="non-terminal residue" evidence="5">
    <location>
        <position position="1"/>
    </location>
</feature>
<dbReference type="PROSITE" id="PS50231">
    <property type="entry name" value="RICIN_B_LECTIN"/>
    <property type="match status" value="1"/>
</dbReference>
<dbReference type="InterPro" id="IPR020472">
    <property type="entry name" value="WD40_PAC1"/>
</dbReference>
<evidence type="ECO:0000256" key="4">
    <source>
        <dbReference type="SAM" id="MobiDB-lite"/>
    </source>
</evidence>
<evidence type="ECO:0008006" key="7">
    <source>
        <dbReference type="Google" id="ProtNLM"/>
    </source>
</evidence>
<organism evidence="5 6">
    <name type="scientific">Linnemannia exigua</name>
    <dbReference type="NCBI Taxonomy" id="604196"/>
    <lineage>
        <taxon>Eukaryota</taxon>
        <taxon>Fungi</taxon>
        <taxon>Fungi incertae sedis</taxon>
        <taxon>Mucoromycota</taxon>
        <taxon>Mortierellomycotina</taxon>
        <taxon>Mortierellomycetes</taxon>
        <taxon>Mortierellales</taxon>
        <taxon>Mortierellaceae</taxon>
        <taxon>Linnemannia</taxon>
    </lineage>
</organism>
<evidence type="ECO:0000256" key="1">
    <source>
        <dbReference type="ARBA" id="ARBA00022574"/>
    </source>
</evidence>
<keyword evidence="6" id="KW-1185">Reference proteome</keyword>
<dbReference type="InterPro" id="IPR019775">
    <property type="entry name" value="WD40_repeat_CS"/>
</dbReference>
<reference evidence="5" key="1">
    <citation type="journal article" date="2020" name="Fungal Divers.">
        <title>Resolving the Mortierellaceae phylogeny through synthesis of multi-gene phylogenetics and phylogenomics.</title>
        <authorList>
            <person name="Vandepol N."/>
            <person name="Liber J."/>
            <person name="Desiro A."/>
            <person name="Na H."/>
            <person name="Kennedy M."/>
            <person name="Barry K."/>
            <person name="Grigoriev I.V."/>
            <person name="Miller A.N."/>
            <person name="O'Donnell K."/>
            <person name="Stajich J.E."/>
            <person name="Bonito G."/>
        </authorList>
    </citation>
    <scope>NUCLEOTIDE SEQUENCE</scope>
    <source>
        <strain evidence="5">NRRL 28262</strain>
    </source>
</reference>
<dbReference type="PROSITE" id="PS50082">
    <property type="entry name" value="WD_REPEATS_2"/>
    <property type="match status" value="7"/>
</dbReference>
<feature type="repeat" description="WD" evidence="3">
    <location>
        <begin position="231"/>
        <end position="262"/>
    </location>
</feature>
<dbReference type="InterPro" id="IPR015943">
    <property type="entry name" value="WD40/YVTN_repeat-like_dom_sf"/>
</dbReference>
<feature type="region of interest" description="Disordered" evidence="4">
    <location>
        <begin position="625"/>
        <end position="644"/>
    </location>
</feature>
<dbReference type="SMART" id="SM00320">
    <property type="entry name" value="WD40"/>
    <property type="match status" value="12"/>
</dbReference>
<dbReference type="PANTHER" id="PTHR44129">
    <property type="entry name" value="WD REPEAT-CONTAINING PROTEIN POP1"/>
    <property type="match status" value="1"/>
</dbReference>
<dbReference type="AlphaFoldDB" id="A0AAD4D1J0"/>
<dbReference type="PROSITE" id="PS00678">
    <property type="entry name" value="WD_REPEATS_1"/>
    <property type="match status" value="2"/>
</dbReference>
<feature type="repeat" description="WD" evidence="3">
    <location>
        <begin position="95"/>
        <end position="136"/>
    </location>
</feature>
<evidence type="ECO:0000256" key="3">
    <source>
        <dbReference type="PROSITE-ProRule" id="PRU00221"/>
    </source>
</evidence>
<dbReference type="InterPro" id="IPR050349">
    <property type="entry name" value="WD_LIS1/nudF_dynein_reg"/>
</dbReference>
<feature type="repeat" description="WD" evidence="3">
    <location>
        <begin position="263"/>
        <end position="304"/>
    </location>
</feature>
<evidence type="ECO:0000313" key="5">
    <source>
        <dbReference type="EMBL" id="KAG0255238.1"/>
    </source>
</evidence>
<feature type="repeat" description="WD" evidence="3">
    <location>
        <begin position="493"/>
        <end position="529"/>
    </location>
</feature>
<dbReference type="CDD" id="cd00200">
    <property type="entry name" value="WD40"/>
    <property type="match status" value="1"/>
</dbReference>
<evidence type="ECO:0000256" key="2">
    <source>
        <dbReference type="ARBA" id="ARBA00022737"/>
    </source>
</evidence>
<dbReference type="Pfam" id="PF00400">
    <property type="entry name" value="WD40"/>
    <property type="match status" value="8"/>
</dbReference>
<proteinExistence type="predicted"/>
<feature type="repeat" description="WD" evidence="3">
    <location>
        <begin position="458"/>
        <end position="487"/>
    </location>
</feature>